<evidence type="ECO:0000256" key="2">
    <source>
        <dbReference type="ARBA" id="ARBA00022617"/>
    </source>
</evidence>
<sequence>MQDVPQMTGKMTLLFVLCLLLLSGCGGSGGSDAGQVFVAESGHPENWSDPSVIGTDNFHGTFVTESFTTPKGGALFSLRCAGCHGSDATGFIGPDIRGRSSSDITTAVHSVPYMLWLGRLLTTEEIQAVADYLAAPGAASSYSVDANTCLQCHGSDFNGGISQRGCYACHNGPDGKVGHPEGWATQKSDSVRFHGYYAQKSSVACTACHGADLRGPLVPSCFSCHGTCENGNCAPVAQAGANQPVTTGTVVTLNGSASSDVNGTPVTYSWSFSSTPPGSAATLSDPTSAQPSFTADVAGTYIISLVVSDGSAQSEADTVTITATAPAPQPAYSFARDIQPIFDASCTVCHIAGGAASFLPLTSDTAYGNLVNQPSTRTGTPPSGTLVLPGNSASSILYQRISGVGLPAGENPMPPSANRLSTEEQTLIKNWIDSGAAQ</sequence>
<keyword evidence="3 6" id="KW-0479">Metal-binding</keyword>
<dbReference type="InterPro" id="IPR036909">
    <property type="entry name" value="Cyt_c-like_dom_sf"/>
</dbReference>
<proteinExistence type="predicted"/>
<organism evidence="10 11">
    <name type="scientific">Candidatus Nitrobium versatile</name>
    <dbReference type="NCBI Taxonomy" id="2884831"/>
    <lineage>
        <taxon>Bacteria</taxon>
        <taxon>Pseudomonadati</taxon>
        <taxon>Nitrospirota</taxon>
        <taxon>Nitrospiria</taxon>
        <taxon>Nitrospirales</taxon>
        <taxon>Nitrospiraceae</taxon>
        <taxon>Candidatus Nitrobium</taxon>
    </lineage>
</organism>
<feature type="domain" description="PKD" evidence="8">
    <location>
        <begin position="262"/>
        <end position="324"/>
    </location>
</feature>
<dbReference type="Proteomes" id="UP000705867">
    <property type="component" value="Unassembled WGS sequence"/>
</dbReference>
<keyword evidence="4" id="KW-0249">Electron transport</keyword>
<evidence type="ECO:0000256" key="4">
    <source>
        <dbReference type="ARBA" id="ARBA00022982"/>
    </source>
</evidence>
<dbReference type="Gene3D" id="1.10.760.10">
    <property type="entry name" value="Cytochrome c-like domain"/>
    <property type="match status" value="1"/>
</dbReference>
<dbReference type="SUPFAM" id="SSF49299">
    <property type="entry name" value="PKD domain"/>
    <property type="match status" value="1"/>
</dbReference>
<evidence type="ECO:0000259" key="9">
    <source>
        <dbReference type="PROSITE" id="PS51007"/>
    </source>
</evidence>
<dbReference type="InterPro" id="IPR050597">
    <property type="entry name" value="Cytochrome_c_Oxidase_Subunit"/>
</dbReference>
<dbReference type="AlphaFoldDB" id="A0A953LW14"/>
<evidence type="ECO:0000313" key="11">
    <source>
        <dbReference type="Proteomes" id="UP000705867"/>
    </source>
</evidence>
<keyword evidence="1" id="KW-0813">Transport</keyword>
<dbReference type="Pfam" id="PF13442">
    <property type="entry name" value="Cytochrome_CBB3"/>
    <property type="match status" value="1"/>
</dbReference>
<dbReference type="SUPFAM" id="SSF46626">
    <property type="entry name" value="Cytochrome c"/>
    <property type="match status" value="2"/>
</dbReference>
<name>A0A953LW14_9BACT</name>
<evidence type="ECO:0000256" key="5">
    <source>
        <dbReference type="ARBA" id="ARBA00023004"/>
    </source>
</evidence>
<dbReference type="InterPro" id="IPR009056">
    <property type="entry name" value="Cyt_c-like_dom"/>
</dbReference>
<evidence type="ECO:0000313" key="10">
    <source>
        <dbReference type="EMBL" id="MBZ0155461.1"/>
    </source>
</evidence>
<dbReference type="GO" id="GO:0020037">
    <property type="term" value="F:heme binding"/>
    <property type="evidence" value="ECO:0007669"/>
    <property type="project" value="InterPro"/>
</dbReference>
<evidence type="ECO:0000256" key="7">
    <source>
        <dbReference type="SAM" id="SignalP"/>
    </source>
</evidence>
<dbReference type="Gene3D" id="2.60.40.10">
    <property type="entry name" value="Immunoglobulins"/>
    <property type="match status" value="1"/>
</dbReference>
<evidence type="ECO:0000256" key="1">
    <source>
        <dbReference type="ARBA" id="ARBA00022448"/>
    </source>
</evidence>
<dbReference type="InterPro" id="IPR035986">
    <property type="entry name" value="PKD_dom_sf"/>
</dbReference>
<dbReference type="PROSITE" id="PS50093">
    <property type="entry name" value="PKD"/>
    <property type="match status" value="1"/>
</dbReference>
<dbReference type="PANTHER" id="PTHR33751:SF9">
    <property type="entry name" value="CYTOCHROME C4"/>
    <property type="match status" value="1"/>
</dbReference>
<keyword evidence="2 6" id="KW-0349">Heme</keyword>
<dbReference type="CDD" id="cd00146">
    <property type="entry name" value="PKD"/>
    <property type="match status" value="1"/>
</dbReference>
<feature type="domain" description="Cytochrome c" evidence="9">
    <location>
        <begin position="67"/>
        <end position="201"/>
    </location>
</feature>
<dbReference type="InterPro" id="IPR000601">
    <property type="entry name" value="PKD_dom"/>
</dbReference>
<evidence type="ECO:0000256" key="6">
    <source>
        <dbReference type="PROSITE-ProRule" id="PRU00433"/>
    </source>
</evidence>
<comment type="caution">
    <text evidence="10">The sequence shown here is derived from an EMBL/GenBank/DDBJ whole genome shotgun (WGS) entry which is preliminary data.</text>
</comment>
<dbReference type="EMBL" id="JAIOIV010000033">
    <property type="protein sequence ID" value="MBZ0155461.1"/>
    <property type="molecule type" value="Genomic_DNA"/>
</dbReference>
<dbReference type="InterPro" id="IPR013783">
    <property type="entry name" value="Ig-like_fold"/>
</dbReference>
<accession>A0A953LW14</accession>
<feature type="chain" id="PRO_5037222960" evidence="7">
    <location>
        <begin position="34"/>
        <end position="438"/>
    </location>
</feature>
<reference evidence="10" key="2">
    <citation type="submission" date="2021-08" db="EMBL/GenBank/DDBJ databases">
        <authorList>
            <person name="Dalcin Martins P."/>
        </authorList>
    </citation>
    <scope>NUCLEOTIDE SEQUENCE</scope>
    <source>
        <strain evidence="10">MAG_39</strain>
    </source>
</reference>
<dbReference type="PROSITE" id="PS51007">
    <property type="entry name" value="CYTC"/>
    <property type="match status" value="2"/>
</dbReference>
<dbReference type="PANTHER" id="PTHR33751">
    <property type="entry name" value="CBB3-TYPE CYTOCHROME C OXIDASE SUBUNIT FIXP"/>
    <property type="match status" value="1"/>
</dbReference>
<dbReference type="GO" id="GO:0046872">
    <property type="term" value="F:metal ion binding"/>
    <property type="evidence" value="ECO:0007669"/>
    <property type="project" value="UniProtKB-KW"/>
</dbReference>
<dbReference type="Pfam" id="PF22352">
    <property type="entry name" value="K319L-like_PKD"/>
    <property type="match status" value="1"/>
</dbReference>
<evidence type="ECO:0000259" key="8">
    <source>
        <dbReference type="PROSITE" id="PS50093"/>
    </source>
</evidence>
<evidence type="ECO:0000256" key="3">
    <source>
        <dbReference type="ARBA" id="ARBA00022723"/>
    </source>
</evidence>
<keyword evidence="5 6" id="KW-0408">Iron</keyword>
<reference evidence="10" key="1">
    <citation type="journal article" date="2021" name="bioRxiv">
        <title>Unraveling nitrogen, sulfur and carbon metabolic pathways and microbial community transcriptional responses to substrate deprivation and toxicity stresses in a bioreactor mimicking anoxic brackish coastal sediment conditions.</title>
        <authorList>
            <person name="Martins P.D."/>
            <person name="Echeveste M.J."/>
            <person name="Arshad A."/>
            <person name="Kurth J."/>
            <person name="Ouboter H."/>
            <person name="Jetten M.S.M."/>
            <person name="Welte C.U."/>
        </authorList>
    </citation>
    <scope>NUCLEOTIDE SEQUENCE</scope>
    <source>
        <strain evidence="10">MAG_39</strain>
    </source>
</reference>
<dbReference type="Gene3D" id="1.10.1130.10">
    <property type="entry name" value="Flavocytochrome C3, Chain A"/>
    <property type="match status" value="1"/>
</dbReference>
<keyword evidence="7" id="KW-0732">Signal</keyword>
<dbReference type="InterPro" id="IPR036280">
    <property type="entry name" value="Multihaem_cyt_sf"/>
</dbReference>
<feature type="domain" description="Cytochrome c" evidence="9">
    <location>
        <begin position="333"/>
        <end position="436"/>
    </location>
</feature>
<dbReference type="GO" id="GO:0009055">
    <property type="term" value="F:electron transfer activity"/>
    <property type="evidence" value="ECO:0007669"/>
    <property type="project" value="InterPro"/>
</dbReference>
<protein>
    <submittedName>
        <fullName evidence="10">C-type cytochrome</fullName>
    </submittedName>
</protein>
<feature type="signal peptide" evidence="7">
    <location>
        <begin position="1"/>
        <end position="33"/>
    </location>
</feature>
<gene>
    <name evidence="10" type="ORF">K8I29_04495</name>
</gene>
<dbReference type="SUPFAM" id="SSF48695">
    <property type="entry name" value="Multiheme cytochromes"/>
    <property type="match status" value="1"/>
</dbReference>